<evidence type="ECO:0000313" key="5">
    <source>
        <dbReference type="Proteomes" id="UP000472277"/>
    </source>
</evidence>
<dbReference type="Ensembl" id="ENSSTUT00000119746.1">
    <property type="protein sequence ID" value="ENSSTUP00000111851.1"/>
    <property type="gene ID" value="ENSSTUG00000049527.1"/>
</dbReference>
<accession>A0A674EUC9</accession>
<evidence type="ECO:0000256" key="3">
    <source>
        <dbReference type="ARBA" id="ARBA00022840"/>
    </source>
</evidence>
<dbReference type="GO" id="GO:0015631">
    <property type="term" value="F:tubulin binding"/>
    <property type="evidence" value="ECO:0007669"/>
    <property type="project" value="TreeGrafter"/>
</dbReference>
<dbReference type="Gene3D" id="3.30.470.20">
    <property type="entry name" value="ATP-grasp fold, B domain"/>
    <property type="match status" value="1"/>
</dbReference>
<keyword evidence="1" id="KW-0436">Ligase</keyword>
<dbReference type="GeneTree" id="ENSGT00940000156689"/>
<dbReference type="Proteomes" id="UP000472277">
    <property type="component" value="Chromosome 23"/>
</dbReference>
<dbReference type="PANTHER" id="PTHR12241:SF154">
    <property type="entry name" value="TUBULIN POLYGLUTAMYLASE TTLL11"/>
    <property type="match status" value="1"/>
</dbReference>
<sequence>MVIDDDLKFKDQIYLIRDPSDLRVIAGSQTRQSVVQEFIHKPLLIDKLKLDIRLYVLVKFLEPLEIYIAKEGLLRFCTEPNHHVLMHLTNYSLNVQSGNFVHSDSLSSGNKRTFSSVLYRLASKGVDIKKVWSDIISLVIKTVIALVPELKVYYLGDILPGKPGPTCFQVQRDEESDVGMKLGLLLNLGVDMKLGLVLNLGVDMKLGLGLNQDVDMKLGLVLNQDVGMKLGLGLNWDVDIKLLHYPQDHRRRQRTVISVPPSLPPSLPPSWQSSSCVCVW</sequence>
<keyword evidence="3" id="KW-0067">ATP-binding</keyword>
<dbReference type="GO" id="GO:0070740">
    <property type="term" value="F:tubulin-glutamic acid ligase activity"/>
    <property type="evidence" value="ECO:0007669"/>
    <property type="project" value="TreeGrafter"/>
</dbReference>
<organism evidence="4 5">
    <name type="scientific">Salmo trutta</name>
    <name type="common">Brown trout</name>
    <dbReference type="NCBI Taxonomy" id="8032"/>
    <lineage>
        <taxon>Eukaryota</taxon>
        <taxon>Metazoa</taxon>
        <taxon>Chordata</taxon>
        <taxon>Craniata</taxon>
        <taxon>Vertebrata</taxon>
        <taxon>Euteleostomi</taxon>
        <taxon>Actinopterygii</taxon>
        <taxon>Neopterygii</taxon>
        <taxon>Teleostei</taxon>
        <taxon>Protacanthopterygii</taxon>
        <taxon>Salmoniformes</taxon>
        <taxon>Salmonidae</taxon>
        <taxon>Salmoninae</taxon>
        <taxon>Salmo</taxon>
    </lineage>
</organism>
<protein>
    <submittedName>
        <fullName evidence="4">Uncharacterized protein</fullName>
    </submittedName>
</protein>
<dbReference type="PANTHER" id="PTHR12241">
    <property type="entry name" value="TUBULIN POLYGLUTAMYLASE"/>
    <property type="match status" value="1"/>
</dbReference>
<evidence type="ECO:0000313" key="4">
    <source>
        <dbReference type="Ensembl" id="ENSSTUP00000111851.1"/>
    </source>
</evidence>
<name>A0A674EUC9_SALTR</name>
<keyword evidence="5" id="KW-1185">Reference proteome</keyword>
<dbReference type="GO" id="GO:0000226">
    <property type="term" value="P:microtubule cytoskeleton organization"/>
    <property type="evidence" value="ECO:0007669"/>
    <property type="project" value="TreeGrafter"/>
</dbReference>
<proteinExistence type="predicted"/>
<dbReference type="InterPro" id="IPR004344">
    <property type="entry name" value="TTL/TTLL_fam"/>
</dbReference>
<dbReference type="InParanoid" id="A0A674EUC9"/>
<evidence type="ECO:0000256" key="2">
    <source>
        <dbReference type="ARBA" id="ARBA00022741"/>
    </source>
</evidence>
<reference evidence="4" key="1">
    <citation type="submission" date="2025-08" db="UniProtKB">
        <authorList>
            <consortium name="Ensembl"/>
        </authorList>
    </citation>
    <scope>IDENTIFICATION</scope>
</reference>
<dbReference type="PROSITE" id="PS51221">
    <property type="entry name" value="TTL"/>
    <property type="match status" value="1"/>
</dbReference>
<dbReference type="GO" id="GO:0036064">
    <property type="term" value="C:ciliary basal body"/>
    <property type="evidence" value="ECO:0007669"/>
    <property type="project" value="TreeGrafter"/>
</dbReference>
<keyword evidence="2" id="KW-0547">Nucleotide-binding</keyword>
<evidence type="ECO:0000256" key="1">
    <source>
        <dbReference type="ARBA" id="ARBA00022598"/>
    </source>
</evidence>
<dbReference type="GO" id="GO:0005524">
    <property type="term" value="F:ATP binding"/>
    <property type="evidence" value="ECO:0007669"/>
    <property type="project" value="UniProtKB-KW"/>
</dbReference>
<dbReference type="AlphaFoldDB" id="A0A674EUC9"/>
<reference evidence="4" key="2">
    <citation type="submission" date="2025-09" db="UniProtKB">
        <authorList>
            <consortium name="Ensembl"/>
        </authorList>
    </citation>
    <scope>IDENTIFICATION</scope>
</reference>
<dbReference type="Pfam" id="PF03133">
    <property type="entry name" value="TTL"/>
    <property type="match status" value="1"/>
</dbReference>